<dbReference type="EMBL" id="CYZO01000019">
    <property type="protein sequence ID" value="CUO10129.1"/>
    <property type="molecule type" value="Genomic_DNA"/>
</dbReference>
<dbReference type="RefSeq" id="WP_004846077.1">
    <property type="nucleotide sequence ID" value="NZ_AP028249.1"/>
</dbReference>
<dbReference type="Proteomes" id="UP000292665">
    <property type="component" value="Unassembled WGS sequence"/>
</dbReference>
<protein>
    <submittedName>
        <fullName evidence="2">Uncharacterized protein</fullName>
    </submittedName>
</protein>
<dbReference type="EMBL" id="RCYR01000033">
    <property type="protein sequence ID" value="RYS77469.1"/>
    <property type="molecule type" value="Genomic_DNA"/>
</dbReference>
<evidence type="ECO:0000256" key="1">
    <source>
        <dbReference type="SAM" id="Phobius"/>
    </source>
</evidence>
<keyword evidence="1" id="KW-1133">Transmembrane helix</keyword>
<evidence type="ECO:0000313" key="5">
    <source>
        <dbReference type="Proteomes" id="UP000292665"/>
    </source>
</evidence>
<organism evidence="2 4">
    <name type="scientific">[Ruminococcus] torques</name>
    <dbReference type="NCBI Taxonomy" id="33039"/>
    <lineage>
        <taxon>Bacteria</taxon>
        <taxon>Bacillati</taxon>
        <taxon>Bacillota</taxon>
        <taxon>Clostridia</taxon>
        <taxon>Lachnospirales</taxon>
        <taxon>Lachnospiraceae</taxon>
        <taxon>Mediterraneibacter</taxon>
    </lineage>
</organism>
<feature type="transmembrane region" description="Helical" evidence="1">
    <location>
        <begin position="7"/>
        <end position="27"/>
    </location>
</feature>
<reference evidence="2 4" key="1">
    <citation type="submission" date="2015-09" db="EMBL/GenBank/DDBJ databases">
        <authorList>
            <consortium name="Pathogen Informatics"/>
        </authorList>
    </citation>
    <scope>NUCLEOTIDE SEQUENCE [LARGE SCALE GENOMIC DNA]</scope>
    <source>
        <strain evidence="2 4">2789STDY5834841</strain>
    </source>
</reference>
<accession>A0A174CCZ2</accession>
<sequence length="172" mass="19806">MGEIIKFLIYAISMCAIELVINSLYNRKSITDNAGRNEFHYVLKIPGALKYTCMAFFILGLCMFCIFFVFKLQNNPTVTNGHLWMCLGVMAIGLLGIIRASKWKIAVNGNQMEIQRLFRKSIVLQISEIERVEIGKKNQLLLYASGKKLITIDFLTENYEYLEETLKRNGKY</sequence>
<keyword evidence="1" id="KW-0812">Transmembrane</keyword>
<reference evidence="3 5" key="2">
    <citation type="journal article" date="2019" name="Science, e1252229">
        <title>Invertible promoters mediate bacterial phase variation, antibiotic resistance, and host adaptation in the gut.</title>
        <authorList>
            <person name="Jiang X."/>
            <person name="Hall A.B."/>
            <person name="Arthur T.D."/>
            <person name="Plichta D.R."/>
            <person name="Covington C.T."/>
            <person name="Poyet M."/>
            <person name="Crothers J."/>
            <person name="Moses P.L."/>
            <person name="Tolonen A.C."/>
            <person name="Vlamakis H."/>
            <person name="Alm E.J."/>
            <person name="Xavier R.J."/>
        </authorList>
    </citation>
    <scope>NUCLEOTIDE SEQUENCE [LARGE SCALE GENOMIC DNA]</scope>
    <source>
        <strain evidence="5">aa_0143</strain>
        <strain evidence="3">Aa_0143</strain>
    </source>
</reference>
<feature type="transmembrane region" description="Helical" evidence="1">
    <location>
        <begin position="82"/>
        <end position="100"/>
    </location>
</feature>
<feature type="transmembrane region" description="Helical" evidence="1">
    <location>
        <begin position="48"/>
        <end position="70"/>
    </location>
</feature>
<evidence type="ECO:0000313" key="3">
    <source>
        <dbReference type="EMBL" id="RYS77469.1"/>
    </source>
</evidence>
<dbReference type="AlphaFoldDB" id="A0A174CCZ2"/>
<gene>
    <name evidence="3" type="ORF">EAI93_12310</name>
    <name evidence="2" type="ORF">ERS852456_01609</name>
</gene>
<evidence type="ECO:0000313" key="4">
    <source>
        <dbReference type="Proteomes" id="UP000095787"/>
    </source>
</evidence>
<proteinExistence type="predicted"/>
<dbReference type="GeneID" id="97329872"/>
<keyword evidence="1" id="KW-0472">Membrane</keyword>
<name>A0A174CCZ2_9FIRM</name>
<dbReference type="Proteomes" id="UP000095787">
    <property type="component" value="Unassembled WGS sequence"/>
</dbReference>
<dbReference type="Pfam" id="PF20197">
    <property type="entry name" value="DUF6560"/>
    <property type="match status" value="1"/>
</dbReference>
<dbReference type="InterPro" id="IPR046690">
    <property type="entry name" value="DUF6560"/>
</dbReference>
<evidence type="ECO:0000313" key="2">
    <source>
        <dbReference type="EMBL" id="CUO10129.1"/>
    </source>
</evidence>